<dbReference type="NCBIfam" id="TIGR00250">
    <property type="entry name" value="RNAse_H_YqgF"/>
    <property type="match status" value="1"/>
</dbReference>
<dbReference type="CDD" id="cd16964">
    <property type="entry name" value="YqgF"/>
    <property type="match status" value="1"/>
</dbReference>
<feature type="non-terminal residue" evidence="6">
    <location>
        <position position="153"/>
    </location>
</feature>
<dbReference type="GO" id="GO:0016787">
    <property type="term" value="F:hydrolase activity"/>
    <property type="evidence" value="ECO:0007669"/>
    <property type="project" value="UniProtKB-KW"/>
</dbReference>
<evidence type="ECO:0000259" key="5">
    <source>
        <dbReference type="SMART" id="SM00732"/>
    </source>
</evidence>
<evidence type="ECO:0000256" key="2">
    <source>
        <dbReference type="ARBA" id="ARBA00022517"/>
    </source>
</evidence>
<comment type="caution">
    <text evidence="6">The sequence shown here is derived from an EMBL/GenBank/DDBJ whole genome shotgun (WGS) entry which is preliminary data.</text>
</comment>
<dbReference type="AlphaFoldDB" id="A0A1F7V9I4"/>
<accession>A0A1F7V9I4</accession>
<dbReference type="Proteomes" id="UP000178723">
    <property type="component" value="Unassembled WGS sequence"/>
</dbReference>
<protein>
    <recommendedName>
        <fullName evidence="5">YqgF/RNase H-like domain-containing protein</fullName>
    </recommendedName>
</protein>
<dbReference type="STRING" id="1802407.A3I40_02985"/>
<evidence type="ECO:0000256" key="4">
    <source>
        <dbReference type="ARBA" id="ARBA00022801"/>
    </source>
</evidence>
<sequence>MTNRRRIKKIDLGSASVGVNVLGIDYGRAHKGLAIGDMDIKTAMPLKTFDYLSNADFFAALRKIVSSYNVHLIVVGVPVTWPEDRSRPGMREEAEKFAKQINQELAARVELVDERFTSEAAAKLKRENIDGDEHALSAMLILQSYFDRPKRGG</sequence>
<dbReference type="PANTHER" id="PTHR33317:SF4">
    <property type="entry name" value="POLYNUCLEOTIDYL TRANSFERASE, RIBONUCLEASE H-LIKE SUPERFAMILY PROTEIN"/>
    <property type="match status" value="1"/>
</dbReference>
<keyword evidence="2" id="KW-0690">Ribosome biogenesis</keyword>
<evidence type="ECO:0000313" key="7">
    <source>
        <dbReference type="Proteomes" id="UP000178723"/>
    </source>
</evidence>
<dbReference type="GO" id="GO:0000967">
    <property type="term" value="P:rRNA 5'-end processing"/>
    <property type="evidence" value="ECO:0007669"/>
    <property type="project" value="TreeGrafter"/>
</dbReference>
<reference evidence="6 7" key="1">
    <citation type="journal article" date="2016" name="Nat. Commun.">
        <title>Thousands of microbial genomes shed light on interconnected biogeochemical processes in an aquifer system.</title>
        <authorList>
            <person name="Anantharaman K."/>
            <person name="Brown C.T."/>
            <person name="Hug L.A."/>
            <person name="Sharon I."/>
            <person name="Castelle C.J."/>
            <person name="Probst A.J."/>
            <person name="Thomas B.C."/>
            <person name="Singh A."/>
            <person name="Wilkins M.J."/>
            <person name="Karaoz U."/>
            <person name="Brodie E.L."/>
            <person name="Williams K.H."/>
            <person name="Hubbard S.S."/>
            <person name="Banfield J.F."/>
        </authorList>
    </citation>
    <scope>NUCLEOTIDE SEQUENCE [LARGE SCALE GENOMIC DNA]</scope>
</reference>
<dbReference type="Gene3D" id="3.30.420.140">
    <property type="entry name" value="YqgF/RNase H-like domain"/>
    <property type="match status" value="1"/>
</dbReference>
<dbReference type="SUPFAM" id="SSF53098">
    <property type="entry name" value="Ribonuclease H-like"/>
    <property type="match status" value="1"/>
</dbReference>
<evidence type="ECO:0000256" key="1">
    <source>
        <dbReference type="ARBA" id="ARBA00022490"/>
    </source>
</evidence>
<keyword evidence="3" id="KW-0540">Nuclease</keyword>
<feature type="domain" description="YqgF/RNase H-like" evidence="5">
    <location>
        <begin position="19"/>
        <end position="121"/>
    </location>
</feature>
<dbReference type="PANTHER" id="PTHR33317">
    <property type="entry name" value="POLYNUCLEOTIDYL TRANSFERASE, RIBONUCLEASE H-LIKE SUPERFAMILY PROTEIN"/>
    <property type="match status" value="1"/>
</dbReference>
<keyword evidence="1" id="KW-0963">Cytoplasm</keyword>
<dbReference type="InterPro" id="IPR005227">
    <property type="entry name" value="YqgF"/>
</dbReference>
<dbReference type="Pfam" id="PF03652">
    <property type="entry name" value="RuvX"/>
    <property type="match status" value="1"/>
</dbReference>
<organism evidence="6 7">
    <name type="scientific">Candidatus Uhrbacteria bacterium RIFCSPLOWO2_02_FULL_48_12</name>
    <dbReference type="NCBI Taxonomy" id="1802407"/>
    <lineage>
        <taxon>Bacteria</taxon>
        <taxon>Candidatus Uhriibacteriota</taxon>
    </lineage>
</organism>
<gene>
    <name evidence="6" type="ORF">A3I40_02985</name>
</gene>
<dbReference type="InterPro" id="IPR006641">
    <property type="entry name" value="YqgF/RNaseH-like_dom"/>
</dbReference>
<evidence type="ECO:0000256" key="3">
    <source>
        <dbReference type="ARBA" id="ARBA00022722"/>
    </source>
</evidence>
<dbReference type="GO" id="GO:0004518">
    <property type="term" value="F:nuclease activity"/>
    <property type="evidence" value="ECO:0007669"/>
    <property type="project" value="UniProtKB-KW"/>
</dbReference>
<proteinExistence type="inferred from homology"/>
<name>A0A1F7V9I4_9BACT</name>
<dbReference type="SMART" id="SM00732">
    <property type="entry name" value="YqgFc"/>
    <property type="match status" value="1"/>
</dbReference>
<dbReference type="EMBL" id="MGEP01000039">
    <property type="protein sequence ID" value="OGL87153.1"/>
    <property type="molecule type" value="Genomic_DNA"/>
</dbReference>
<dbReference type="InterPro" id="IPR012337">
    <property type="entry name" value="RNaseH-like_sf"/>
</dbReference>
<evidence type="ECO:0000313" key="6">
    <source>
        <dbReference type="EMBL" id="OGL87153.1"/>
    </source>
</evidence>
<dbReference type="HAMAP" id="MF_00651">
    <property type="entry name" value="Nuclease_YqgF"/>
    <property type="match status" value="1"/>
</dbReference>
<keyword evidence="4" id="KW-0378">Hydrolase</keyword>
<dbReference type="InterPro" id="IPR037027">
    <property type="entry name" value="YqgF/RNaseH-like_dom_sf"/>
</dbReference>